<evidence type="ECO:0000256" key="4">
    <source>
        <dbReference type="ARBA" id="ARBA00023316"/>
    </source>
</evidence>
<dbReference type="Proteomes" id="UP000315971">
    <property type="component" value="Unassembled WGS sequence"/>
</dbReference>
<accession>A0A521BXF6</accession>
<dbReference type="InterPro" id="IPR051206">
    <property type="entry name" value="NAMLAA_amidase_2"/>
</dbReference>
<gene>
    <name evidence="7" type="ORF">SAMN06265350_1038</name>
</gene>
<feature type="signal peptide" evidence="5">
    <location>
        <begin position="1"/>
        <end position="20"/>
    </location>
</feature>
<dbReference type="Gene3D" id="3.40.80.10">
    <property type="entry name" value="Peptidoglycan recognition protein-like"/>
    <property type="match status" value="1"/>
</dbReference>
<proteinExistence type="predicted"/>
<dbReference type="EMBL" id="FXSZ01000003">
    <property type="protein sequence ID" value="SMO51884.1"/>
    <property type="molecule type" value="Genomic_DNA"/>
</dbReference>
<dbReference type="EC" id="3.5.1.28" evidence="2"/>
<dbReference type="SMART" id="SM00644">
    <property type="entry name" value="Ami_2"/>
    <property type="match status" value="1"/>
</dbReference>
<evidence type="ECO:0000256" key="3">
    <source>
        <dbReference type="ARBA" id="ARBA00022801"/>
    </source>
</evidence>
<evidence type="ECO:0000313" key="7">
    <source>
        <dbReference type="EMBL" id="SMO51884.1"/>
    </source>
</evidence>
<feature type="domain" description="N-acetylmuramoyl-L-alanine amidase" evidence="6">
    <location>
        <begin position="62"/>
        <end position="193"/>
    </location>
</feature>
<comment type="catalytic activity">
    <reaction evidence="1">
        <text>Hydrolyzes the link between N-acetylmuramoyl residues and L-amino acid residues in certain cell-wall glycopeptides.</text>
        <dbReference type="EC" id="3.5.1.28"/>
    </reaction>
</comment>
<evidence type="ECO:0000256" key="2">
    <source>
        <dbReference type="ARBA" id="ARBA00011901"/>
    </source>
</evidence>
<dbReference type="OrthoDB" id="9794842at2"/>
<dbReference type="PROSITE" id="PS51257">
    <property type="entry name" value="PROKAR_LIPOPROTEIN"/>
    <property type="match status" value="1"/>
</dbReference>
<dbReference type="GO" id="GO:0009253">
    <property type="term" value="P:peptidoglycan catabolic process"/>
    <property type="evidence" value="ECO:0007669"/>
    <property type="project" value="InterPro"/>
</dbReference>
<feature type="chain" id="PRO_5022101736" description="N-acetylmuramoyl-L-alanine amidase" evidence="5">
    <location>
        <begin position="21"/>
        <end position="272"/>
    </location>
</feature>
<evidence type="ECO:0000256" key="5">
    <source>
        <dbReference type="SAM" id="SignalP"/>
    </source>
</evidence>
<keyword evidence="8" id="KW-1185">Reference proteome</keyword>
<dbReference type="AlphaFoldDB" id="A0A521BXF6"/>
<dbReference type="PANTHER" id="PTHR30417:SF1">
    <property type="entry name" value="N-ACETYLMURAMOYL-L-ALANINE AMIDASE AMID"/>
    <property type="match status" value="1"/>
</dbReference>
<dbReference type="RefSeq" id="WP_142602220.1">
    <property type="nucleotide sequence ID" value="NZ_FXSZ01000003.1"/>
</dbReference>
<dbReference type="PANTHER" id="PTHR30417">
    <property type="entry name" value="N-ACETYLMURAMOYL-L-ALANINE AMIDASE AMID"/>
    <property type="match status" value="1"/>
</dbReference>
<dbReference type="GO" id="GO:0008745">
    <property type="term" value="F:N-acetylmuramoyl-L-alanine amidase activity"/>
    <property type="evidence" value="ECO:0007669"/>
    <property type="project" value="UniProtKB-EC"/>
</dbReference>
<dbReference type="Pfam" id="PF01510">
    <property type="entry name" value="Amidase_2"/>
    <property type="match status" value="1"/>
</dbReference>
<dbReference type="CDD" id="cd06583">
    <property type="entry name" value="PGRP"/>
    <property type="match status" value="1"/>
</dbReference>
<keyword evidence="4" id="KW-0961">Cell wall biogenesis/degradation</keyword>
<name>A0A521BXF6_9SPHI</name>
<reference evidence="7 8" key="1">
    <citation type="submission" date="2017-05" db="EMBL/GenBank/DDBJ databases">
        <authorList>
            <person name="Varghese N."/>
            <person name="Submissions S."/>
        </authorList>
    </citation>
    <scope>NUCLEOTIDE SEQUENCE [LARGE SCALE GENOMIC DNA]</scope>
    <source>
        <strain evidence="7 8">DSM 21342</strain>
    </source>
</reference>
<dbReference type="InterPro" id="IPR036505">
    <property type="entry name" value="Amidase/PGRP_sf"/>
</dbReference>
<evidence type="ECO:0000313" key="8">
    <source>
        <dbReference type="Proteomes" id="UP000315971"/>
    </source>
</evidence>
<evidence type="ECO:0000259" key="6">
    <source>
        <dbReference type="SMART" id="SM00644"/>
    </source>
</evidence>
<dbReference type="GO" id="GO:0071555">
    <property type="term" value="P:cell wall organization"/>
    <property type="evidence" value="ECO:0007669"/>
    <property type="project" value="UniProtKB-KW"/>
</dbReference>
<dbReference type="GO" id="GO:0009254">
    <property type="term" value="P:peptidoglycan turnover"/>
    <property type="evidence" value="ECO:0007669"/>
    <property type="project" value="TreeGrafter"/>
</dbReference>
<dbReference type="GO" id="GO:0019867">
    <property type="term" value="C:outer membrane"/>
    <property type="evidence" value="ECO:0007669"/>
    <property type="project" value="TreeGrafter"/>
</dbReference>
<protein>
    <recommendedName>
        <fullName evidence="2">N-acetylmuramoyl-L-alanine amidase</fullName>
        <ecNumber evidence="2">3.5.1.28</ecNumber>
    </recommendedName>
</protein>
<keyword evidence="5" id="KW-0732">Signal</keyword>
<keyword evidence="3" id="KW-0378">Hydrolase</keyword>
<dbReference type="SUPFAM" id="SSF55846">
    <property type="entry name" value="N-acetylmuramoyl-L-alanine amidase-like"/>
    <property type="match status" value="1"/>
</dbReference>
<evidence type="ECO:0000256" key="1">
    <source>
        <dbReference type="ARBA" id="ARBA00001561"/>
    </source>
</evidence>
<sequence>MNSKSTILFLLLGPMFFLSACSPKPYAASEKLYKQQLKAYIKTLKQMKPTPIDSDPASSLWVPTTNFNLRKPNYVILHHTAQDSVAQTLKTFTLQKSQVSAHYVVAKDGKVYHMLNDYLRAWHAGVAKWGNNTDINSMSIGIELDNNGAQPFTDAQINSLLLLLKTLKKTYNIPTSNFIGHADIAPKRKPDPNEFFPWKTLAEKGYGLWYDKVLETPPAEFNPFEALHVIGYDTSDINAALVAFKRHFIQNDLRPIVTESDKAILYNLYKKY</sequence>
<organism evidence="7 8">
    <name type="scientific">Solitalea koreensis</name>
    <dbReference type="NCBI Taxonomy" id="543615"/>
    <lineage>
        <taxon>Bacteria</taxon>
        <taxon>Pseudomonadati</taxon>
        <taxon>Bacteroidota</taxon>
        <taxon>Sphingobacteriia</taxon>
        <taxon>Sphingobacteriales</taxon>
        <taxon>Sphingobacteriaceae</taxon>
        <taxon>Solitalea</taxon>
    </lineage>
</organism>
<dbReference type="InterPro" id="IPR002502">
    <property type="entry name" value="Amidase_domain"/>
</dbReference>